<dbReference type="AlphaFoldDB" id="A0AAJ6YI60"/>
<organism evidence="1 2">
    <name type="scientific">Ceratosolen solmsi marchali</name>
    <dbReference type="NCBI Taxonomy" id="326594"/>
    <lineage>
        <taxon>Eukaryota</taxon>
        <taxon>Metazoa</taxon>
        <taxon>Ecdysozoa</taxon>
        <taxon>Arthropoda</taxon>
        <taxon>Hexapoda</taxon>
        <taxon>Insecta</taxon>
        <taxon>Pterygota</taxon>
        <taxon>Neoptera</taxon>
        <taxon>Endopterygota</taxon>
        <taxon>Hymenoptera</taxon>
        <taxon>Apocrita</taxon>
        <taxon>Proctotrupomorpha</taxon>
        <taxon>Chalcidoidea</taxon>
        <taxon>Agaonidae</taxon>
        <taxon>Agaoninae</taxon>
        <taxon>Ceratosolen</taxon>
    </lineage>
</organism>
<accession>A0AAJ6YI60</accession>
<evidence type="ECO:0000313" key="2">
    <source>
        <dbReference type="RefSeq" id="XP_011498475.1"/>
    </source>
</evidence>
<protein>
    <submittedName>
        <fullName evidence="2">Uncharacterized protein LOC105362688</fullName>
    </submittedName>
</protein>
<gene>
    <name evidence="2" type="primary">LOC105362688</name>
</gene>
<evidence type="ECO:0000313" key="1">
    <source>
        <dbReference type="Proteomes" id="UP000695007"/>
    </source>
</evidence>
<dbReference type="InterPro" id="IPR009069">
    <property type="entry name" value="Cys_alpha_HP_mot_SF"/>
</dbReference>
<dbReference type="InterPro" id="IPR033620">
    <property type="entry name" value="Ribosomal_mS37_met"/>
</dbReference>
<dbReference type="GO" id="GO:0032543">
    <property type="term" value="P:mitochondrial translation"/>
    <property type="evidence" value="ECO:0007669"/>
    <property type="project" value="InterPro"/>
</dbReference>
<dbReference type="GO" id="GO:0003723">
    <property type="term" value="F:RNA binding"/>
    <property type="evidence" value="ECO:0007669"/>
    <property type="project" value="TreeGrafter"/>
</dbReference>
<dbReference type="PANTHER" id="PTHR31278">
    <property type="entry name" value="CHCHD1"/>
    <property type="match status" value="1"/>
</dbReference>
<name>A0AAJ6YI60_9HYME</name>
<reference evidence="2" key="1">
    <citation type="submission" date="2025-08" db="UniProtKB">
        <authorList>
            <consortium name="RefSeq"/>
        </authorList>
    </citation>
    <scope>IDENTIFICATION</scope>
</reference>
<dbReference type="GO" id="GO:0005761">
    <property type="term" value="C:mitochondrial ribosome"/>
    <property type="evidence" value="ECO:0007669"/>
    <property type="project" value="InterPro"/>
</dbReference>
<dbReference type="GeneID" id="105362688"/>
<dbReference type="PANTHER" id="PTHR31278:SF2">
    <property type="entry name" value="SMALL RIBOSOMAL SUBUNIT PROTEIN MS37"/>
    <property type="match status" value="1"/>
</dbReference>
<dbReference type="Proteomes" id="UP000695007">
    <property type="component" value="Unplaced"/>
</dbReference>
<keyword evidence="1" id="KW-1185">Reference proteome</keyword>
<dbReference type="PROSITE" id="PS51808">
    <property type="entry name" value="CHCH"/>
    <property type="match status" value="1"/>
</dbReference>
<proteinExistence type="predicted"/>
<sequence length="116" mass="13405">MRLTSYVLKARTPQSDKVPLQEILQLKLKNKVSGKYDQKNEGSCVHEVLNLIGCLSDNQYENHKCSAEAEKLDLCYTRYRASKADLKYAKQKGLLMPGQKKFTHMQIRTLLKKYPI</sequence>
<dbReference type="RefSeq" id="XP_011498475.1">
    <property type="nucleotide sequence ID" value="XM_011500173.1"/>
</dbReference>
<dbReference type="GO" id="GO:0005654">
    <property type="term" value="C:nucleoplasm"/>
    <property type="evidence" value="ECO:0007669"/>
    <property type="project" value="TreeGrafter"/>
</dbReference>
<dbReference type="SUPFAM" id="SSF47072">
    <property type="entry name" value="Cysteine alpha-hairpin motif"/>
    <property type="match status" value="1"/>
</dbReference>
<dbReference type="KEGG" id="csol:105362688"/>